<feature type="binding site" evidence="14 16">
    <location>
        <position position="318"/>
    </location>
    <ligand>
        <name>ATP</name>
        <dbReference type="ChEBI" id="CHEBI:30616"/>
    </ligand>
</feature>
<feature type="binding site" evidence="15">
    <location>
        <position position="40"/>
    </location>
    <ligand>
        <name>(2R)-3-phosphoglycerate</name>
        <dbReference type="ChEBI" id="CHEBI:58272"/>
    </ligand>
</feature>
<dbReference type="FunFam" id="3.40.50.1260:FF:000002">
    <property type="entry name" value="Phosphoglycerate kinase"/>
    <property type="match status" value="1"/>
</dbReference>
<evidence type="ECO:0000256" key="15">
    <source>
        <dbReference type="PIRSR" id="PIRSR000724-1"/>
    </source>
</evidence>
<dbReference type="EC" id="2.7.2.3" evidence="6 14"/>
<dbReference type="Pfam" id="PF00162">
    <property type="entry name" value="PGK"/>
    <property type="match status" value="1"/>
</dbReference>
<keyword evidence="10 14" id="KW-0547">Nucleotide-binding</keyword>
<keyword evidence="8 14" id="KW-0963">Cytoplasm</keyword>
<evidence type="ECO:0000313" key="19">
    <source>
        <dbReference type="Proteomes" id="UP000031627"/>
    </source>
</evidence>
<feature type="binding site" evidence="14">
    <location>
        <position position="151"/>
    </location>
    <ligand>
        <name>substrate</name>
    </ligand>
</feature>
<proteinExistence type="inferred from homology"/>
<dbReference type="PROSITE" id="PS00111">
    <property type="entry name" value="PGLYCERATE_KINASE"/>
    <property type="match status" value="1"/>
</dbReference>
<dbReference type="AlphaFoldDB" id="A0A090AQQ4"/>
<dbReference type="HOGENOM" id="CLU_025427_0_2_6"/>
<dbReference type="PANTHER" id="PTHR11406">
    <property type="entry name" value="PHOSPHOGLYCERATE KINASE"/>
    <property type="match status" value="1"/>
</dbReference>
<reference evidence="18 19" key="2">
    <citation type="journal article" date="2014" name="Curr. Biol.">
        <title>Symbiont-Supplemented Maternal Investment Underpinning Host's Ecological Adaptation.</title>
        <authorList>
            <person name="Kaiwa N."/>
            <person name="Hosokawa T."/>
            <person name="Nikoh N."/>
            <person name="Tanahashi M."/>
            <person name="Moriyama M."/>
            <person name="Meng X.Y."/>
            <person name="Maeda T."/>
            <person name="Yamaguchi K."/>
            <person name="Shigenobu S."/>
            <person name="Ito M."/>
            <person name="Fukatsu T."/>
        </authorList>
    </citation>
    <scope>NUCLEOTIDE SEQUENCE [LARGE SCALE GENOMIC DNA]</scope>
    <source>
        <strain evidence="18 19">UwTKB</strain>
    </source>
</reference>
<keyword evidence="11 14" id="KW-0418">Kinase</keyword>
<feature type="binding site" evidence="14 15">
    <location>
        <begin position="25"/>
        <end position="27"/>
    </location>
    <ligand>
        <name>substrate</name>
    </ligand>
</feature>
<keyword evidence="13 14" id="KW-0324">Glycolysis</keyword>
<dbReference type="EMBL" id="AP014521">
    <property type="protein sequence ID" value="BAP58677.1"/>
    <property type="molecule type" value="Genomic_DNA"/>
</dbReference>
<dbReference type="GO" id="GO:0005524">
    <property type="term" value="F:ATP binding"/>
    <property type="evidence" value="ECO:0007669"/>
    <property type="project" value="UniProtKB-KW"/>
</dbReference>
<feature type="binding site" evidence="14 16">
    <location>
        <begin position="344"/>
        <end position="347"/>
    </location>
    <ligand>
        <name>ATP</name>
        <dbReference type="ChEBI" id="CHEBI:30616"/>
    </ligand>
</feature>
<evidence type="ECO:0000256" key="13">
    <source>
        <dbReference type="ARBA" id="ARBA00023152"/>
    </source>
</evidence>
<dbReference type="GO" id="GO:0004618">
    <property type="term" value="F:phosphoglycerate kinase activity"/>
    <property type="evidence" value="ECO:0007669"/>
    <property type="project" value="UniProtKB-UniRule"/>
</dbReference>
<evidence type="ECO:0000256" key="7">
    <source>
        <dbReference type="ARBA" id="ARBA00016471"/>
    </source>
</evidence>
<dbReference type="FunFam" id="3.40.50.1260:FF:000001">
    <property type="entry name" value="Phosphoglycerate kinase"/>
    <property type="match status" value="1"/>
</dbReference>
<evidence type="ECO:0000256" key="8">
    <source>
        <dbReference type="ARBA" id="ARBA00022490"/>
    </source>
</evidence>
<name>A0A090AQQ4_9ENTR</name>
<organism evidence="18 19">
    <name type="scientific">Candidatus Tachikawaea gelatinosa</name>
    <dbReference type="NCBI Taxonomy" id="1410383"/>
    <lineage>
        <taxon>Bacteria</taxon>
        <taxon>Pseudomonadati</taxon>
        <taxon>Pseudomonadota</taxon>
        <taxon>Gammaproteobacteria</taxon>
        <taxon>Enterobacterales</taxon>
        <taxon>Enterobacteriaceae</taxon>
        <taxon>Candidatus Tachikawaea</taxon>
    </lineage>
</organism>
<dbReference type="InterPro" id="IPR015911">
    <property type="entry name" value="Phosphoglycerate_kinase_CS"/>
</dbReference>
<comment type="pathway">
    <text evidence="3 14">Carbohydrate degradation; glycolysis; pyruvate from D-glyceraldehyde 3-phosphate: step 2/5.</text>
</comment>
<sequence length="391" mass="43865">MKNLKFLKKINDLDIVNKRVLIRVDFNVPIKNKKIISYQRINAALSTIEYALKKKAKVILLSHLGRPTEGQYNKDFSLHLIMQYLEKKIQGIKINLIRDYLNGINFNKNEIILLENARFNKGELENNDNLAKKYANLCDIFVMDAFGVAHRAQASTHGVIKFSKQSCIGFLLHKEITMLNQIMIKPLRPLVSIVGGSKISTKFKILESLGRLSDAIIVGGGIANTFIAIENKVGKSLYEPAFVKQANNLKEKYNICIPIDVRVSKTFEEESLAIIKKNHLINSDEEIMDCGEESIKKIKNLLKTAKTILWNGPIGVFEFKNFRQGTRELAKAIAESNSFSVAGGGDTLAAIELFNIQDKISYISTGGGAFLKFIEGKSLPSLSILQEKNKM</sequence>
<evidence type="ECO:0000256" key="1">
    <source>
        <dbReference type="ARBA" id="ARBA00000642"/>
    </source>
</evidence>
<dbReference type="GO" id="GO:0006094">
    <property type="term" value="P:gluconeogenesis"/>
    <property type="evidence" value="ECO:0007669"/>
    <property type="project" value="TreeGrafter"/>
</dbReference>
<dbReference type="GO" id="GO:0005829">
    <property type="term" value="C:cytosol"/>
    <property type="evidence" value="ECO:0007669"/>
    <property type="project" value="TreeGrafter"/>
</dbReference>
<evidence type="ECO:0000256" key="17">
    <source>
        <dbReference type="RuleBase" id="RU000532"/>
    </source>
</evidence>
<dbReference type="HAMAP" id="MF_00145">
    <property type="entry name" value="Phosphoglyc_kinase"/>
    <property type="match status" value="1"/>
</dbReference>
<evidence type="ECO:0000256" key="12">
    <source>
        <dbReference type="ARBA" id="ARBA00022840"/>
    </source>
</evidence>
<evidence type="ECO:0000256" key="6">
    <source>
        <dbReference type="ARBA" id="ARBA00013061"/>
    </source>
</evidence>
<dbReference type="InterPro" id="IPR001576">
    <property type="entry name" value="Phosphoglycerate_kinase"/>
</dbReference>
<dbReference type="GO" id="GO:0043531">
    <property type="term" value="F:ADP binding"/>
    <property type="evidence" value="ECO:0007669"/>
    <property type="project" value="TreeGrafter"/>
</dbReference>
<comment type="similarity">
    <text evidence="4 14 17">Belongs to the phosphoglycerate kinase family.</text>
</comment>
<evidence type="ECO:0000313" key="18">
    <source>
        <dbReference type="EMBL" id="BAP58677.1"/>
    </source>
</evidence>
<protein>
    <recommendedName>
        <fullName evidence="7 14">Phosphoglycerate kinase</fullName>
        <ecNumber evidence="6 14">2.7.2.3</ecNumber>
    </recommendedName>
</protein>
<comment type="catalytic activity">
    <reaction evidence="1 14 17">
        <text>(2R)-3-phosphoglycerate + ATP = (2R)-3-phospho-glyceroyl phosphate + ADP</text>
        <dbReference type="Rhea" id="RHEA:14801"/>
        <dbReference type="ChEBI" id="CHEBI:30616"/>
        <dbReference type="ChEBI" id="CHEBI:57604"/>
        <dbReference type="ChEBI" id="CHEBI:58272"/>
        <dbReference type="ChEBI" id="CHEBI:456216"/>
        <dbReference type="EC" id="2.7.2.3"/>
    </reaction>
</comment>
<evidence type="ECO:0000256" key="9">
    <source>
        <dbReference type="ARBA" id="ARBA00022679"/>
    </source>
</evidence>
<evidence type="ECO:0000256" key="14">
    <source>
        <dbReference type="HAMAP-Rule" id="MF_00145"/>
    </source>
</evidence>
<dbReference type="STRING" id="1410383.TGUWTKB_4510"/>
<dbReference type="InterPro" id="IPR036043">
    <property type="entry name" value="Phosphoglycerate_kinase_sf"/>
</dbReference>
<dbReference type="UniPathway" id="UPA00109">
    <property type="reaction ID" value="UER00185"/>
</dbReference>
<accession>A0A090AQQ4</accession>
<dbReference type="KEGG" id="sbw:TGUWTKB_4510"/>
<dbReference type="InterPro" id="IPR015824">
    <property type="entry name" value="Phosphoglycerate_kinase_N"/>
</dbReference>
<dbReference type="GO" id="GO:0006096">
    <property type="term" value="P:glycolytic process"/>
    <property type="evidence" value="ECO:0007669"/>
    <property type="project" value="UniProtKB-UniRule"/>
</dbReference>
<comment type="caution">
    <text evidence="14">Lacks conserved residue(s) required for the propagation of feature annotation.</text>
</comment>
<gene>
    <name evidence="14 18" type="primary">pgk</name>
    <name evidence="18" type="ORF">TGUWTKB_4510</name>
</gene>
<evidence type="ECO:0000256" key="16">
    <source>
        <dbReference type="PIRSR" id="PIRSR000724-2"/>
    </source>
</evidence>
<evidence type="ECO:0000256" key="5">
    <source>
        <dbReference type="ARBA" id="ARBA00011245"/>
    </source>
</evidence>
<evidence type="ECO:0000256" key="3">
    <source>
        <dbReference type="ARBA" id="ARBA00004838"/>
    </source>
</evidence>
<dbReference type="Gene3D" id="3.40.50.1260">
    <property type="entry name" value="Phosphoglycerate kinase, N-terminal domain"/>
    <property type="match status" value="2"/>
</dbReference>
<evidence type="ECO:0000256" key="4">
    <source>
        <dbReference type="ARBA" id="ARBA00008982"/>
    </source>
</evidence>
<comment type="subcellular location">
    <subcellularLocation>
        <location evidence="2 14">Cytoplasm</location>
    </subcellularLocation>
</comment>
<feature type="binding site" evidence="14 15">
    <location>
        <begin position="63"/>
        <end position="66"/>
    </location>
    <ligand>
        <name>substrate</name>
    </ligand>
</feature>
<feature type="binding site" evidence="14">
    <location>
        <position position="118"/>
    </location>
    <ligand>
        <name>substrate</name>
    </ligand>
</feature>
<dbReference type="RefSeq" id="WP_041063170.1">
    <property type="nucleotide sequence ID" value="NZ_AP014521.1"/>
</dbReference>
<dbReference type="OrthoDB" id="9808460at2"/>
<feature type="binding site" evidence="15">
    <location>
        <position position="118"/>
    </location>
    <ligand>
        <name>(2R)-3-phosphoglycerate</name>
        <dbReference type="ChEBI" id="CHEBI:58272"/>
    </ligand>
</feature>
<dbReference type="Proteomes" id="UP000031627">
    <property type="component" value="Chromosome"/>
</dbReference>
<comment type="subunit">
    <text evidence="5 14">Monomer.</text>
</comment>
<dbReference type="PIRSF" id="PIRSF000724">
    <property type="entry name" value="Pgk"/>
    <property type="match status" value="1"/>
</dbReference>
<dbReference type="SUPFAM" id="SSF53748">
    <property type="entry name" value="Phosphoglycerate kinase"/>
    <property type="match status" value="1"/>
</dbReference>
<feature type="binding site" evidence="15">
    <location>
        <position position="151"/>
    </location>
    <ligand>
        <name>(2R)-3-phosphoglycerate</name>
        <dbReference type="ChEBI" id="CHEBI:58272"/>
    </ligand>
</feature>
<reference evidence="19" key="1">
    <citation type="submission" date="2013-11" db="EMBL/GenBank/DDBJ databases">
        <title>Symbiont-containing voluminous jelly as an extraordinary maternal gift for overwintering insect nymphs.</title>
        <authorList>
            <person name="Kaiwa N."/>
            <person name="Hosokawa T."/>
            <person name="Nikoh N."/>
            <person name="Meng X.Y."/>
            <person name="Tanahashi M."/>
            <person name="Moriyama M."/>
            <person name="Maeda T."/>
            <person name="Yamaguchi K."/>
            <person name="Shigenobu S."/>
            <person name="Ito M."/>
            <person name="Fukatsu T."/>
        </authorList>
    </citation>
    <scope>NUCLEOTIDE SEQUENCE [LARGE SCALE GENOMIC DNA]</scope>
    <source>
        <strain evidence="19">UwTKB</strain>
    </source>
</reference>
<dbReference type="PRINTS" id="PR00477">
    <property type="entry name" value="PHGLYCKINASE"/>
</dbReference>
<dbReference type="PANTHER" id="PTHR11406:SF23">
    <property type="entry name" value="PHOSPHOGLYCERATE KINASE 1, CHLOROPLASTIC-RELATED"/>
    <property type="match status" value="1"/>
</dbReference>
<evidence type="ECO:0000256" key="2">
    <source>
        <dbReference type="ARBA" id="ARBA00004496"/>
    </source>
</evidence>
<evidence type="ECO:0000256" key="11">
    <source>
        <dbReference type="ARBA" id="ARBA00022777"/>
    </source>
</evidence>
<feature type="binding site" evidence="14">
    <location>
        <position position="40"/>
    </location>
    <ligand>
        <name>substrate</name>
    </ligand>
</feature>
<evidence type="ECO:0000256" key="10">
    <source>
        <dbReference type="ARBA" id="ARBA00022741"/>
    </source>
</evidence>
<keyword evidence="19" id="KW-1185">Reference proteome</keyword>
<keyword evidence="12 14" id="KW-0067">ATP-binding</keyword>
<feature type="binding site" evidence="14 16">
    <location>
        <position position="202"/>
    </location>
    <ligand>
        <name>ATP</name>
        <dbReference type="ChEBI" id="CHEBI:30616"/>
    </ligand>
</feature>
<keyword evidence="9 14" id="KW-0808">Transferase</keyword>